<comment type="caution">
    <text evidence="2">The sequence shown here is derived from an EMBL/GenBank/DDBJ whole genome shotgun (WGS) entry which is preliminary data.</text>
</comment>
<dbReference type="AlphaFoldDB" id="A0A2W5SYT4"/>
<accession>A0A2W5SYT4</accession>
<dbReference type="GO" id="GO:0008236">
    <property type="term" value="F:serine-type peptidase activity"/>
    <property type="evidence" value="ECO:0007669"/>
    <property type="project" value="InterPro"/>
</dbReference>
<evidence type="ECO:0000313" key="2">
    <source>
        <dbReference type="EMBL" id="PZR08629.1"/>
    </source>
</evidence>
<protein>
    <recommendedName>
        <fullName evidence="1">Peptidase S9 prolyl oligopeptidase catalytic domain-containing protein</fullName>
    </recommendedName>
</protein>
<dbReference type="PROSITE" id="PS51257">
    <property type="entry name" value="PROKAR_LIPOPROTEIN"/>
    <property type="match status" value="1"/>
</dbReference>
<feature type="domain" description="Peptidase S9 prolyl oligopeptidase catalytic" evidence="1">
    <location>
        <begin position="170"/>
        <end position="240"/>
    </location>
</feature>
<sequence>MRTWLVSCALVLSACPPPTPTEDGGVERDAGEVVDAGGSFVVTRLDAGVLDGGAPVRYELLKLQVGTHAAAYAQWMPAVSADGGLAPVLLLTRPYDGIAWTGEDVDARWFSKGTGLFPDVDSPDAPANPGVISYVPITPQREVDDTFIWRLHAVSVLSVYGRFYAGGSIQNDVDDMVAGLEFLAREPGVDTSRIGIFGGSWGGFEAVYGAAYAPENATPKVGVALYPLTDFASEVDFVTRVMPGRYTLPASIAANEAFFAPYLRRIEATTGGLPDAGGDYSRFDVDAVASRLRTPFLFVHDSYDTLVDVAQTERLVAAQPTLISPLYLRHAAPPNWDMELTNHGSAVAMYGGGAVPFVVARLLKALHDGPVIYVPFDGSFLQLLTFARDQQRAGASYAELAARLRELLDPRVVLVNVVDGAQYPGPEGVALAVNLVWGTTFTAATIDAALASGLPP</sequence>
<dbReference type="Pfam" id="PF00326">
    <property type="entry name" value="Peptidase_S9"/>
    <property type="match status" value="1"/>
</dbReference>
<dbReference type="InterPro" id="IPR001375">
    <property type="entry name" value="Peptidase_S9_cat"/>
</dbReference>
<name>A0A2W5SYT4_9BACT</name>
<dbReference type="InterPro" id="IPR029058">
    <property type="entry name" value="AB_hydrolase_fold"/>
</dbReference>
<evidence type="ECO:0000313" key="3">
    <source>
        <dbReference type="Proteomes" id="UP000249061"/>
    </source>
</evidence>
<dbReference type="SUPFAM" id="SSF53474">
    <property type="entry name" value="alpha/beta-Hydrolases"/>
    <property type="match status" value="1"/>
</dbReference>
<organism evidence="2 3">
    <name type="scientific">Archangium gephyra</name>
    <dbReference type="NCBI Taxonomy" id="48"/>
    <lineage>
        <taxon>Bacteria</taxon>
        <taxon>Pseudomonadati</taxon>
        <taxon>Myxococcota</taxon>
        <taxon>Myxococcia</taxon>
        <taxon>Myxococcales</taxon>
        <taxon>Cystobacterineae</taxon>
        <taxon>Archangiaceae</taxon>
        <taxon>Archangium</taxon>
    </lineage>
</organism>
<dbReference type="GO" id="GO:0006508">
    <property type="term" value="P:proteolysis"/>
    <property type="evidence" value="ECO:0007669"/>
    <property type="project" value="InterPro"/>
</dbReference>
<gene>
    <name evidence="2" type="ORF">DI536_24305</name>
</gene>
<evidence type="ECO:0000259" key="1">
    <source>
        <dbReference type="Pfam" id="PF00326"/>
    </source>
</evidence>
<reference evidence="2 3" key="1">
    <citation type="submission" date="2017-08" db="EMBL/GenBank/DDBJ databases">
        <title>Infants hospitalized years apart are colonized by the same room-sourced microbial strains.</title>
        <authorList>
            <person name="Brooks B."/>
            <person name="Olm M.R."/>
            <person name="Firek B.A."/>
            <person name="Baker R."/>
            <person name="Thomas B.C."/>
            <person name="Morowitz M.J."/>
            <person name="Banfield J.F."/>
        </authorList>
    </citation>
    <scope>NUCLEOTIDE SEQUENCE [LARGE SCALE GENOMIC DNA]</scope>
    <source>
        <strain evidence="2">S2_003_000_R2_14</strain>
    </source>
</reference>
<dbReference type="Gene3D" id="3.40.50.1820">
    <property type="entry name" value="alpha/beta hydrolase"/>
    <property type="match status" value="1"/>
</dbReference>
<dbReference type="EMBL" id="QFQP01000024">
    <property type="protein sequence ID" value="PZR08629.1"/>
    <property type="molecule type" value="Genomic_DNA"/>
</dbReference>
<dbReference type="Proteomes" id="UP000249061">
    <property type="component" value="Unassembled WGS sequence"/>
</dbReference>
<proteinExistence type="predicted"/>